<evidence type="ECO:0000256" key="1">
    <source>
        <dbReference type="SAM" id="MobiDB-lite"/>
    </source>
</evidence>
<protein>
    <submittedName>
        <fullName evidence="2">Uncharacterized protein</fullName>
    </submittedName>
</protein>
<gene>
    <name evidence="2" type="ORF">ASPVEDRAFT_39771</name>
</gene>
<feature type="region of interest" description="Disordered" evidence="1">
    <location>
        <begin position="776"/>
        <end position="823"/>
    </location>
</feature>
<dbReference type="AlphaFoldDB" id="A0A1L9PFK7"/>
<dbReference type="Proteomes" id="UP000184073">
    <property type="component" value="Unassembled WGS sequence"/>
</dbReference>
<keyword evidence="3" id="KW-1185">Reference proteome</keyword>
<dbReference type="OrthoDB" id="4540681at2759"/>
<feature type="compositionally biased region" description="Basic residues" evidence="1">
    <location>
        <begin position="799"/>
        <end position="808"/>
    </location>
</feature>
<evidence type="ECO:0000313" key="2">
    <source>
        <dbReference type="EMBL" id="OJJ00327.1"/>
    </source>
</evidence>
<dbReference type="RefSeq" id="XP_040666089.1">
    <property type="nucleotide sequence ID" value="XM_040811996.1"/>
</dbReference>
<dbReference type="VEuPathDB" id="FungiDB:ASPVEDRAFT_39771"/>
<proteinExistence type="predicted"/>
<name>A0A1L9PFK7_ASPVE</name>
<dbReference type="EMBL" id="KV878127">
    <property type="protein sequence ID" value="OJJ00327.1"/>
    <property type="molecule type" value="Genomic_DNA"/>
</dbReference>
<reference evidence="3" key="1">
    <citation type="journal article" date="2017" name="Genome Biol.">
        <title>Comparative genomics reveals high biological diversity and specific adaptations in the industrially and medically important fungal genus Aspergillus.</title>
        <authorList>
            <person name="de Vries R.P."/>
            <person name="Riley R."/>
            <person name="Wiebenga A."/>
            <person name="Aguilar-Osorio G."/>
            <person name="Amillis S."/>
            <person name="Uchima C.A."/>
            <person name="Anderluh G."/>
            <person name="Asadollahi M."/>
            <person name="Askin M."/>
            <person name="Barry K."/>
            <person name="Battaglia E."/>
            <person name="Bayram O."/>
            <person name="Benocci T."/>
            <person name="Braus-Stromeyer S.A."/>
            <person name="Caldana C."/>
            <person name="Canovas D."/>
            <person name="Cerqueira G.C."/>
            <person name="Chen F."/>
            <person name="Chen W."/>
            <person name="Choi C."/>
            <person name="Clum A."/>
            <person name="Dos Santos R.A."/>
            <person name="Damasio A.R."/>
            <person name="Diallinas G."/>
            <person name="Emri T."/>
            <person name="Fekete E."/>
            <person name="Flipphi M."/>
            <person name="Freyberg S."/>
            <person name="Gallo A."/>
            <person name="Gournas C."/>
            <person name="Habgood R."/>
            <person name="Hainaut M."/>
            <person name="Harispe M.L."/>
            <person name="Henrissat B."/>
            <person name="Hilden K.S."/>
            <person name="Hope R."/>
            <person name="Hossain A."/>
            <person name="Karabika E."/>
            <person name="Karaffa L."/>
            <person name="Karanyi Z."/>
            <person name="Krasevec N."/>
            <person name="Kuo A."/>
            <person name="Kusch H."/>
            <person name="LaButti K."/>
            <person name="Lagendijk E.L."/>
            <person name="Lapidus A."/>
            <person name="Levasseur A."/>
            <person name="Lindquist E."/>
            <person name="Lipzen A."/>
            <person name="Logrieco A.F."/>
            <person name="MacCabe A."/>
            <person name="Maekelae M.R."/>
            <person name="Malavazi I."/>
            <person name="Melin P."/>
            <person name="Meyer V."/>
            <person name="Mielnichuk N."/>
            <person name="Miskei M."/>
            <person name="Molnar A.P."/>
            <person name="Mule G."/>
            <person name="Ngan C.Y."/>
            <person name="Orejas M."/>
            <person name="Orosz E."/>
            <person name="Ouedraogo J.P."/>
            <person name="Overkamp K.M."/>
            <person name="Park H.-S."/>
            <person name="Perrone G."/>
            <person name="Piumi F."/>
            <person name="Punt P.J."/>
            <person name="Ram A.F."/>
            <person name="Ramon A."/>
            <person name="Rauscher S."/>
            <person name="Record E."/>
            <person name="Riano-Pachon D.M."/>
            <person name="Robert V."/>
            <person name="Roehrig J."/>
            <person name="Ruller R."/>
            <person name="Salamov A."/>
            <person name="Salih N.S."/>
            <person name="Samson R.A."/>
            <person name="Sandor E."/>
            <person name="Sanguinetti M."/>
            <person name="Schuetze T."/>
            <person name="Sepcic K."/>
            <person name="Shelest E."/>
            <person name="Sherlock G."/>
            <person name="Sophianopoulou V."/>
            <person name="Squina F.M."/>
            <person name="Sun H."/>
            <person name="Susca A."/>
            <person name="Todd R.B."/>
            <person name="Tsang A."/>
            <person name="Unkles S.E."/>
            <person name="van de Wiele N."/>
            <person name="van Rossen-Uffink D."/>
            <person name="Oliveira J.V."/>
            <person name="Vesth T.C."/>
            <person name="Visser J."/>
            <person name="Yu J.-H."/>
            <person name="Zhou M."/>
            <person name="Andersen M.R."/>
            <person name="Archer D.B."/>
            <person name="Baker S.E."/>
            <person name="Benoit I."/>
            <person name="Brakhage A.A."/>
            <person name="Braus G.H."/>
            <person name="Fischer R."/>
            <person name="Frisvad J.C."/>
            <person name="Goldman G.H."/>
            <person name="Houbraken J."/>
            <person name="Oakley B."/>
            <person name="Pocsi I."/>
            <person name="Scazzocchio C."/>
            <person name="Seiboth B."/>
            <person name="vanKuyk P.A."/>
            <person name="Wortman J."/>
            <person name="Dyer P.S."/>
            <person name="Grigoriev I.V."/>
        </authorList>
    </citation>
    <scope>NUCLEOTIDE SEQUENCE [LARGE SCALE GENOMIC DNA]</scope>
    <source>
        <strain evidence="3">CBS 583.65</strain>
    </source>
</reference>
<accession>A0A1L9PFK7</accession>
<sequence>MDSALIPSQSGPVFSQQGTVDWTQLANSSVTFSLGVLSRLSQAGIEPFTLAVGQAIFSRFPLPPETQQKIHETLANLKPFSSYDNVLWFGFGIKHVARLLAESEQGIACIALCGSLSASYDKFYCAQVLRSMTKIQCAPGNLSPSISQWSSLVDVCSGTLVSSEFPNIVEGFCRLWYDYQNEHIWKIRAATPPHALGKALSTIAAVASGELHSATFIGGVDCAWIAAIAEWVLCLTVEVQDAKSGHCLYQKINNPEHEVPQVLILRNLDEQGSVMRLKDKMCFLPSGTDIFNAHSGNGESVFAAGRSSWNKILSDTFSGDALRRLFSSKAGSAFAYLLHSAAEDIYQQQDGRNVLELLPELEDVLYRPQKPDQTIETAEKSIRSACGCEGCIGRAHVFRRHRGGLCIFHISLTITHYVWILGHVQCYGDISPSPSGLQQLYLLVIDLGIKSTGASIISQNYKNNVLANILRVMTGIPAVESSSLDASAISESGMSICCATLLEPSLLPTGKAPFCLIPGHIQKDGALFREVYDLDSKGMRLGEDTVMKLTFDEKLRIITSIRQSKSRPELLVKETIEGRRLQANYSWQYTLFNDYMPKDHHRGAPKSSRMLVTAFGSADLQRRIFEDISLPRCDRKQLNVVVPGDKSYSGTCCRIMEDIQRQMDLSSTFLPRPGDWILLDVGKRRQPGVYDGEEFPTKVYLGSIIELYTLLCNREPGKNLKLARTSNCLFCTCGWEARTIMLASDRMATAPTERVFADDITVIEPADQEAQTVNHVDTGDCNHQGVNGIASPPPQSPRPKTRPAKRKNARETRGSRKRKGASK</sequence>
<dbReference type="STRING" id="1036611.A0A1L9PFK7"/>
<organism evidence="2 3">
    <name type="scientific">Aspergillus versicolor CBS 583.65</name>
    <dbReference type="NCBI Taxonomy" id="1036611"/>
    <lineage>
        <taxon>Eukaryota</taxon>
        <taxon>Fungi</taxon>
        <taxon>Dikarya</taxon>
        <taxon>Ascomycota</taxon>
        <taxon>Pezizomycotina</taxon>
        <taxon>Eurotiomycetes</taxon>
        <taxon>Eurotiomycetidae</taxon>
        <taxon>Eurotiales</taxon>
        <taxon>Aspergillaceae</taxon>
        <taxon>Aspergillus</taxon>
        <taxon>Aspergillus subgen. Nidulantes</taxon>
    </lineage>
</organism>
<dbReference type="GeneID" id="63727507"/>
<evidence type="ECO:0000313" key="3">
    <source>
        <dbReference type="Proteomes" id="UP000184073"/>
    </source>
</evidence>